<dbReference type="InterPro" id="IPR011990">
    <property type="entry name" value="TPR-like_helical_dom_sf"/>
</dbReference>
<dbReference type="Pfam" id="PF13374">
    <property type="entry name" value="TPR_10"/>
    <property type="match status" value="1"/>
</dbReference>
<comment type="caution">
    <text evidence="1">The sequence shown here is derived from an EMBL/GenBank/DDBJ whole genome shotgun (WGS) entry which is preliminary data.</text>
</comment>
<dbReference type="SUPFAM" id="SSF48452">
    <property type="entry name" value="TPR-like"/>
    <property type="match status" value="1"/>
</dbReference>
<gene>
    <name evidence="1" type="ORF">Acy02nite_13860</name>
</gene>
<protein>
    <recommendedName>
        <fullName evidence="3">Tetratricopeptide repeat protein</fullName>
    </recommendedName>
</protein>
<reference evidence="1" key="1">
    <citation type="submission" date="2021-01" db="EMBL/GenBank/DDBJ databases">
        <title>Whole genome shotgun sequence of Actinoplanes cyaneus NBRC 14990.</title>
        <authorList>
            <person name="Komaki H."/>
            <person name="Tamura T."/>
        </authorList>
    </citation>
    <scope>NUCLEOTIDE SEQUENCE</scope>
    <source>
        <strain evidence="1">NBRC 14990</strain>
    </source>
</reference>
<proteinExistence type="predicted"/>
<dbReference type="Gene3D" id="1.25.40.10">
    <property type="entry name" value="Tetratricopeptide repeat domain"/>
    <property type="match status" value="1"/>
</dbReference>
<sequence>MPDETGVTGDHDQATAVRLELAERVVGIEQWDPDAPIPSVALIETFRELAAADPAYRSGVPLMVIAASRHLGSVGRVDAALPPAGEAVTLARELGDEPTVATAVDNLALWLARSGRPAGRGMGLRERLSETYGSRFLPDLMLSLNTESTALARSGRLEEALAAGERCTAVARATAGADPEYRDQLAAALSDLSALLARSNRPAEAMRAAKESLALYQMLDRETGGYRGDVIAGLREVAARYQEQGKSFRAQIFARQAAAMAQGGS</sequence>
<dbReference type="RefSeq" id="WP_203738956.1">
    <property type="nucleotide sequence ID" value="NZ_BAAAUC010000011.1"/>
</dbReference>
<evidence type="ECO:0000313" key="2">
    <source>
        <dbReference type="Proteomes" id="UP000619479"/>
    </source>
</evidence>
<dbReference type="EMBL" id="BOMH01000010">
    <property type="protein sequence ID" value="GID63505.1"/>
    <property type="molecule type" value="Genomic_DNA"/>
</dbReference>
<evidence type="ECO:0000313" key="1">
    <source>
        <dbReference type="EMBL" id="GID63505.1"/>
    </source>
</evidence>
<dbReference type="AlphaFoldDB" id="A0A919IKA9"/>
<dbReference type="Proteomes" id="UP000619479">
    <property type="component" value="Unassembled WGS sequence"/>
</dbReference>
<keyword evidence="2" id="KW-1185">Reference proteome</keyword>
<name>A0A919IKA9_9ACTN</name>
<accession>A0A919IKA9</accession>
<evidence type="ECO:0008006" key="3">
    <source>
        <dbReference type="Google" id="ProtNLM"/>
    </source>
</evidence>
<organism evidence="1 2">
    <name type="scientific">Actinoplanes cyaneus</name>
    <dbReference type="NCBI Taxonomy" id="52696"/>
    <lineage>
        <taxon>Bacteria</taxon>
        <taxon>Bacillati</taxon>
        <taxon>Actinomycetota</taxon>
        <taxon>Actinomycetes</taxon>
        <taxon>Micromonosporales</taxon>
        <taxon>Micromonosporaceae</taxon>
        <taxon>Actinoplanes</taxon>
    </lineage>
</organism>